<evidence type="ECO:0000313" key="1">
    <source>
        <dbReference type="EMBL" id="KAI5084709.1"/>
    </source>
</evidence>
<organism evidence="1 2">
    <name type="scientific">Adiantum capillus-veneris</name>
    <name type="common">Maidenhair fern</name>
    <dbReference type="NCBI Taxonomy" id="13818"/>
    <lineage>
        <taxon>Eukaryota</taxon>
        <taxon>Viridiplantae</taxon>
        <taxon>Streptophyta</taxon>
        <taxon>Embryophyta</taxon>
        <taxon>Tracheophyta</taxon>
        <taxon>Polypodiopsida</taxon>
        <taxon>Polypodiidae</taxon>
        <taxon>Polypodiales</taxon>
        <taxon>Pteridineae</taxon>
        <taxon>Pteridaceae</taxon>
        <taxon>Vittarioideae</taxon>
        <taxon>Adiantum</taxon>
    </lineage>
</organism>
<reference evidence="1" key="1">
    <citation type="submission" date="2021-01" db="EMBL/GenBank/DDBJ databases">
        <title>Adiantum capillus-veneris genome.</title>
        <authorList>
            <person name="Fang Y."/>
            <person name="Liao Q."/>
        </authorList>
    </citation>
    <scope>NUCLEOTIDE SEQUENCE</scope>
    <source>
        <strain evidence="1">H3</strain>
        <tissue evidence="1">Leaf</tissue>
    </source>
</reference>
<proteinExistence type="predicted"/>
<evidence type="ECO:0000313" key="2">
    <source>
        <dbReference type="Proteomes" id="UP000886520"/>
    </source>
</evidence>
<dbReference type="Proteomes" id="UP000886520">
    <property type="component" value="Chromosome 1"/>
</dbReference>
<comment type="caution">
    <text evidence="1">The sequence shown here is derived from an EMBL/GenBank/DDBJ whole genome shotgun (WGS) entry which is preliminary data.</text>
</comment>
<gene>
    <name evidence="1" type="ORF">GOP47_0000878</name>
</gene>
<protein>
    <submittedName>
        <fullName evidence="1">Uncharacterized protein</fullName>
    </submittedName>
</protein>
<keyword evidence="2" id="KW-1185">Reference proteome</keyword>
<name>A0A9D4VEQ5_ADICA</name>
<dbReference type="AlphaFoldDB" id="A0A9D4VEQ5"/>
<accession>A0A9D4VEQ5</accession>
<dbReference type="EMBL" id="JABFUD020000001">
    <property type="protein sequence ID" value="KAI5084709.1"/>
    <property type="molecule type" value="Genomic_DNA"/>
</dbReference>
<sequence length="96" mass="9886">MRSNSRTRFATSSSSGFVTRGAVPGGMVLSTVRFATSLLLTYVAITEARAGLAVVPRAGLSQAWSATCCFMPRNVVVVPTTTSHSGLAVQGAEHGG</sequence>